<evidence type="ECO:0000313" key="1">
    <source>
        <dbReference type="EMBL" id="KAF5350210.1"/>
    </source>
</evidence>
<keyword evidence="2" id="KW-1185">Reference proteome</keyword>
<dbReference type="InterPro" id="IPR029063">
    <property type="entry name" value="SAM-dependent_MTases_sf"/>
</dbReference>
<organism evidence="1 2">
    <name type="scientific">Tetrapyrgos nigripes</name>
    <dbReference type="NCBI Taxonomy" id="182062"/>
    <lineage>
        <taxon>Eukaryota</taxon>
        <taxon>Fungi</taxon>
        <taxon>Dikarya</taxon>
        <taxon>Basidiomycota</taxon>
        <taxon>Agaricomycotina</taxon>
        <taxon>Agaricomycetes</taxon>
        <taxon>Agaricomycetidae</taxon>
        <taxon>Agaricales</taxon>
        <taxon>Marasmiineae</taxon>
        <taxon>Marasmiaceae</taxon>
        <taxon>Tetrapyrgos</taxon>
    </lineage>
</organism>
<dbReference type="Pfam" id="PF13489">
    <property type="entry name" value="Methyltransf_23"/>
    <property type="match status" value="1"/>
</dbReference>
<comment type="caution">
    <text evidence="1">The sequence shown here is derived from an EMBL/GenBank/DDBJ whole genome shotgun (WGS) entry which is preliminary data.</text>
</comment>
<accession>A0A8H5CYD3</accession>
<proteinExistence type="predicted"/>
<protein>
    <submittedName>
        <fullName evidence="1">Uncharacterized protein</fullName>
    </submittedName>
</protein>
<sequence>MTIHQDDSTFANKLYKLPVDLAEMDRLAVQHRMWTVMMGGLFPSAVASSVHAALSASDGCSPTIMDVGCGSGIWSIEMAKAFPHAQAIGLDLNEQKYTGAPHNFRSVQGDISLGLPEFTGQVDVIHCRCVAQHVKDPQGLVNTLASCLRPGGVLLLADGDWIAYDKNKQLVKPFVWDTEKDIDEQVKNKGDASWYAGWLAIFGEVTRSKAYRPIEELIAASGSFTDAQMTAYFSPISWPGENIPNGEELGEIMKVNQKNFFSGAKFTALKAGLTTEILDVWEALYNDEIDSCQYYNVWYYATGRRA</sequence>
<dbReference type="PANTHER" id="PTHR43591">
    <property type="entry name" value="METHYLTRANSFERASE"/>
    <property type="match status" value="1"/>
</dbReference>
<reference evidence="1 2" key="1">
    <citation type="journal article" date="2020" name="ISME J.">
        <title>Uncovering the hidden diversity of litter-decomposition mechanisms in mushroom-forming fungi.</title>
        <authorList>
            <person name="Floudas D."/>
            <person name="Bentzer J."/>
            <person name="Ahren D."/>
            <person name="Johansson T."/>
            <person name="Persson P."/>
            <person name="Tunlid A."/>
        </authorList>
    </citation>
    <scope>NUCLEOTIDE SEQUENCE [LARGE SCALE GENOMIC DNA]</scope>
    <source>
        <strain evidence="1 2">CBS 291.85</strain>
    </source>
</reference>
<dbReference type="CDD" id="cd02440">
    <property type="entry name" value="AdoMet_MTases"/>
    <property type="match status" value="1"/>
</dbReference>
<dbReference type="AlphaFoldDB" id="A0A8H5CYD3"/>
<dbReference type="Gene3D" id="3.40.50.150">
    <property type="entry name" value="Vaccinia Virus protein VP39"/>
    <property type="match status" value="1"/>
</dbReference>
<dbReference type="Proteomes" id="UP000559256">
    <property type="component" value="Unassembled WGS sequence"/>
</dbReference>
<gene>
    <name evidence="1" type="ORF">D9758_007848</name>
</gene>
<evidence type="ECO:0000313" key="2">
    <source>
        <dbReference type="Proteomes" id="UP000559256"/>
    </source>
</evidence>
<name>A0A8H5CYD3_9AGAR</name>
<dbReference type="OrthoDB" id="2013972at2759"/>
<dbReference type="EMBL" id="JAACJM010000076">
    <property type="protein sequence ID" value="KAF5350210.1"/>
    <property type="molecule type" value="Genomic_DNA"/>
</dbReference>
<dbReference type="SUPFAM" id="SSF53335">
    <property type="entry name" value="S-adenosyl-L-methionine-dependent methyltransferases"/>
    <property type="match status" value="1"/>
</dbReference>